<dbReference type="eggNOG" id="ENOG502RR0N">
    <property type="taxonomic scope" value="Eukaryota"/>
</dbReference>
<gene>
    <name evidence="1" type="ORF">PTT_16471</name>
</gene>
<dbReference type="Proteomes" id="UP000001067">
    <property type="component" value="Unassembled WGS sequence"/>
</dbReference>
<evidence type="ECO:0000313" key="1">
    <source>
        <dbReference type="EMBL" id="EFQ87861.1"/>
    </source>
</evidence>
<dbReference type="KEGG" id="pte:PTT_16471"/>
<evidence type="ECO:0000313" key="2">
    <source>
        <dbReference type="Proteomes" id="UP000001067"/>
    </source>
</evidence>
<dbReference type="OrthoDB" id="3642826at2759"/>
<dbReference type="EMBL" id="GL536719">
    <property type="protein sequence ID" value="EFQ87861.1"/>
    <property type="molecule type" value="Genomic_DNA"/>
</dbReference>
<dbReference type="AlphaFoldDB" id="E3S2E6"/>
<organism evidence="2">
    <name type="scientific">Pyrenophora teres f. teres (strain 0-1)</name>
    <name type="common">Barley net blotch fungus</name>
    <name type="synonym">Drechslera teres f. teres</name>
    <dbReference type="NCBI Taxonomy" id="861557"/>
    <lineage>
        <taxon>Eukaryota</taxon>
        <taxon>Fungi</taxon>
        <taxon>Dikarya</taxon>
        <taxon>Ascomycota</taxon>
        <taxon>Pezizomycotina</taxon>
        <taxon>Dothideomycetes</taxon>
        <taxon>Pleosporomycetidae</taxon>
        <taxon>Pleosporales</taxon>
        <taxon>Pleosporineae</taxon>
        <taxon>Pleosporaceae</taxon>
        <taxon>Pyrenophora</taxon>
    </lineage>
</organism>
<proteinExistence type="predicted"/>
<keyword evidence="2" id="KW-1185">Reference proteome</keyword>
<dbReference type="HOGENOM" id="CLU_566376_0_0_1"/>
<sequence>MSQSVLMCDTDRGYFCHTSSGEIRLWTKGRIWRTLSSDFRIVIGVATSISSPPYPFETKESKSLSLKKLLERLGFISLPLASRGSIFVAPAPGFDLDPGLSPTHSASTDAAPVAITSQGNATSTSSMSPANHGLRPILPIPTRVGDPYGHHEISEPDFTATRPCSGCSTIVLITATGWLDQSTRVSTSSTVQPTSPQAVTIAAGTSPPSASSTSIAIGPDPDGADFAVGGSCTWTPGEAIIVDGTLIGIQTLKGGTEVVISTGTIPLQSQQTHSINTPTPLPPLLTIGTATLVPNAQTQYMIAGQTLVPDGKPLTMSNTTLSLAQSATALVVNGETSSINPVFGTIYTKVVPAALNYNNHVYTVNRAGYIEMGQGATLIPGGTPITINGTTLSLEHSGTAVVIQSTTQTLEPVTTVVTLTRGPGGLETGCGIPRQSTGDVYVYPTTNPVSAGGIRNYGTLPEGWLGSMMLLMWCGIGIILRI</sequence>
<reference evidence="1 2" key="1">
    <citation type="journal article" date="2010" name="Genome Biol.">
        <title>A first genome assembly of the barley fungal pathogen Pyrenophora teres f. teres.</title>
        <authorList>
            <person name="Ellwood S.R."/>
            <person name="Liu Z."/>
            <person name="Syme R.A."/>
            <person name="Lai Z."/>
            <person name="Hane J.K."/>
            <person name="Keiper F."/>
            <person name="Moffat C.S."/>
            <person name="Oliver R.P."/>
            <person name="Friesen T.L."/>
        </authorList>
    </citation>
    <scope>NUCLEOTIDE SEQUENCE [LARGE SCALE GENOMIC DNA]</scope>
    <source>
        <strain evidence="1 2">0-1</strain>
    </source>
</reference>
<protein>
    <submittedName>
        <fullName evidence="1">Uncharacterized protein</fullName>
    </submittedName>
</protein>
<name>E3S2E6_PYRTT</name>
<accession>E3S2E6</accession>